<keyword evidence="5" id="KW-0732">Signal</keyword>
<evidence type="ECO:0000313" key="8">
    <source>
        <dbReference type="Proteomes" id="UP001597216"/>
    </source>
</evidence>
<keyword evidence="4" id="KW-0560">Oxidoreductase</keyword>
<evidence type="ECO:0000256" key="1">
    <source>
        <dbReference type="ARBA" id="ARBA00001974"/>
    </source>
</evidence>
<accession>A0ABW3T792</accession>
<comment type="cofactor">
    <cofactor evidence="1">
        <name>FAD</name>
        <dbReference type="ChEBI" id="CHEBI:57692"/>
    </cofactor>
</comment>
<sequence>MINRRSLIGVSATLAAARPAMAAVAKGAPDVAVVGAGAFGGWAALSLRERGLDVVSLDAYGPASPRASSGGETRSIRSGYGAEGFYSAWAMQALALWKRREAEFQRPLLYPNDRIELADRWLPGLIAQRKIFEDLKLPFEVLPQADLRKRYPQMAFDDVEFAFVETSASAAVIKARDAMLVVSEVFQKKGGQFRIARAQPGAASGRRLETLKLGDGGALSAGQFIFACGPWTPKLFPALVGPKVGVYRSEYFYWGPPPGDARFSWPNQPAWHDHVLGGYGFGSLERGLKYSPEAGGRVTQDPDTAERLATDYLLKKGRDYIGHRFPDMRDAPILETRVCQVDNTADTHFILDRHPDYDNVWLASGGGGHGFKHGPMVGEYLADRIQGRSADPQTEALFRLSRRPDMKPG</sequence>
<dbReference type="RefSeq" id="WP_377354714.1">
    <property type="nucleotide sequence ID" value="NZ_JBHTLQ010000075.1"/>
</dbReference>
<dbReference type="SUPFAM" id="SSF51905">
    <property type="entry name" value="FAD/NAD(P)-binding domain"/>
    <property type="match status" value="1"/>
</dbReference>
<proteinExistence type="predicted"/>
<dbReference type="InterPro" id="IPR045170">
    <property type="entry name" value="MTOX"/>
</dbReference>
<dbReference type="Proteomes" id="UP001597216">
    <property type="component" value="Unassembled WGS sequence"/>
</dbReference>
<protein>
    <submittedName>
        <fullName evidence="7">FAD-dependent oxidoreductase</fullName>
    </submittedName>
</protein>
<feature type="signal peptide" evidence="5">
    <location>
        <begin position="1"/>
        <end position="22"/>
    </location>
</feature>
<dbReference type="PANTHER" id="PTHR10961">
    <property type="entry name" value="PEROXISOMAL SARCOSINE OXIDASE"/>
    <property type="match status" value="1"/>
</dbReference>
<organism evidence="7 8">
    <name type="scientific">Phenylobacterium conjunctum</name>
    <dbReference type="NCBI Taxonomy" id="1298959"/>
    <lineage>
        <taxon>Bacteria</taxon>
        <taxon>Pseudomonadati</taxon>
        <taxon>Pseudomonadota</taxon>
        <taxon>Alphaproteobacteria</taxon>
        <taxon>Caulobacterales</taxon>
        <taxon>Caulobacteraceae</taxon>
        <taxon>Phenylobacterium</taxon>
    </lineage>
</organism>
<dbReference type="InterPro" id="IPR036188">
    <property type="entry name" value="FAD/NAD-bd_sf"/>
</dbReference>
<dbReference type="InterPro" id="IPR006076">
    <property type="entry name" value="FAD-dep_OxRdtase"/>
</dbReference>
<dbReference type="PANTHER" id="PTHR10961:SF46">
    <property type="entry name" value="PEROXISOMAL SARCOSINE OXIDASE"/>
    <property type="match status" value="1"/>
</dbReference>
<dbReference type="Pfam" id="PF01266">
    <property type="entry name" value="DAO"/>
    <property type="match status" value="1"/>
</dbReference>
<keyword evidence="8" id="KW-1185">Reference proteome</keyword>
<dbReference type="InterPro" id="IPR006311">
    <property type="entry name" value="TAT_signal"/>
</dbReference>
<feature type="domain" description="FAD dependent oxidoreductase" evidence="6">
    <location>
        <begin position="30"/>
        <end position="384"/>
    </location>
</feature>
<dbReference type="PROSITE" id="PS51318">
    <property type="entry name" value="TAT"/>
    <property type="match status" value="1"/>
</dbReference>
<feature type="chain" id="PRO_5045458051" evidence="5">
    <location>
        <begin position="23"/>
        <end position="409"/>
    </location>
</feature>
<keyword evidence="3" id="KW-0274">FAD</keyword>
<evidence type="ECO:0000256" key="3">
    <source>
        <dbReference type="ARBA" id="ARBA00022827"/>
    </source>
</evidence>
<evidence type="ECO:0000259" key="6">
    <source>
        <dbReference type="Pfam" id="PF01266"/>
    </source>
</evidence>
<evidence type="ECO:0000256" key="4">
    <source>
        <dbReference type="ARBA" id="ARBA00023002"/>
    </source>
</evidence>
<evidence type="ECO:0000256" key="2">
    <source>
        <dbReference type="ARBA" id="ARBA00022630"/>
    </source>
</evidence>
<comment type="caution">
    <text evidence="7">The sequence shown here is derived from an EMBL/GenBank/DDBJ whole genome shotgun (WGS) entry which is preliminary data.</text>
</comment>
<dbReference type="Gene3D" id="3.50.50.60">
    <property type="entry name" value="FAD/NAD(P)-binding domain"/>
    <property type="match status" value="1"/>
</dbReference>
<name>A0ABW3T792_9CAUL</name>
<gene>
    <name evidence="7" type="ORF">ACFQ27_19215</name>
</gene>
<keyword evidence="2" id="KW-0285">Flavoprotein</keyword>
<reference evidence="8" key="1">
    <citation type="journal article" date="2019" name="Int. J. Syst. Evol. Microbiol.">
        <title>The Global Catalogue of Microorganisms (GCM) 10K type strain sequencing project: providing services to taxonomists for standard genome sequencing and annotation.</title>
        <authorList>
            <consortium name="The Broad Institute Genomics Platform"/>
            <consortium name="The Broad Institute Genome Sequencing Center for Infectious Disease"/>
            <person name="Wu L."/>
            <person name="Ma J."/>
        </authorList>
    </citation>
    <scope>NUCLEOTIDE SEQUENCE [LARGE SCALE GENOMIC DNA]</scope>
    <source>
        <strain evidence="8">CCUG 55074</strain>
    </source>
</reference>
<evidence type="ECO:0000256" key="5">
    <source>
        <dbReference type="SAM" id="SignalP"/>
    </source>
</evidence>
<dbReference type="Gene3D" id="3.30.9.10">
    <property type="entry name" value="D-Amino Acid Oxidase, subunit A, domain 2"/>
    <property type="match status" value="1"/>
</dbReference>
<dbReference type="EMBL" id="JBHTLQ010000075">
    <property type="protein sequence ID" value="MFD1192726.1"/>
    <property type="molecule type" value="Genomic_DNA"/>
</dbReference>
<evidence type="ECO:0000313" key="7">
    <source>
        <dbReference type="EMBL" id="MFD1192726.1"/>
    </source>
</evidence>